<keyword evidence="2" id="KW-1185">Reference proteome</keyword>
<accession>A0ABS8UV79</accession>
<dbReference type="PANTHER" id="PTHR36779">
    <property type="entry name" value="OSJNBA0083N12.13 PROTEIN"/>
    <property type="match status" value="1"/>
</dbReference>
<evidence type="ECO:0000313" key="1">
    <source>
        <dbReference type="EMBL" id="MCD9638673.1"/>
    </source>
</evidence>
<dbReference type="Proteomes" id="UP000823775">
    <property type="component" value="Unassembled WGS sequence"/>
</dbReference>
<organism evidence="1 2">
    <name type="scientific">Datura stramonium</name>
    <name type="common">Jimsonweed</name>
    <name type="synonym">Common thornapple</name>
    <dbReference type="NCBI Taxonomy" id="4076"/>
    <lineage>
        <taxon>Eukaryota</taxon>
        <taxon>Viridiplantae</taxon>
        <taxon>Streptophyta</taxon>
        <taxon>Embryophyta</taxon>
        <taxon>Tracheophyta</taxon>
        <taxon>Spermatophyta</taxon>
        <taxon>Magnoliopsida</taxon>
        <taxon>eudicotyledons</taxon>
        <taxon>Gunneridae</taxon>
        <taxon>Pentapetalae</taxon>
        <taxon>asterids</taxon>
        <taxon>lamiids</taxon>
        <taxon>Solanales</taxon>
        <taxon>Solanaceae</taxon>
        <taxon>Solanoideae</taxon>
        <taxon>Datureae</taxon>
        <taxon>Datura</taxon>
    </lineage>
</organism>
<name>A0ABS8UV79_DATST</name>
<comment type="caution">
    <text evidence="1">The sequence shown here is derived from an EMBL/GenBank/DDBJ whole genome shotgun (WGS) entry which is preliminary data.</text>
</comment>
<proteinExistence type="predicted"/>
<gene>
    <name evidence="1" type="ORF">HAX54_022795</name>
</gene>
<reference evidence="1 2" key="1">
    <citation type="journal article" date="2021" name="BMC Genomics">
        <title>Datura genome reveals duplications of psychoactive alkaloid biosynthetic genes and high mutation rate following tissue culture.</title>
        <authorList>
            <person name="Rajewski A."/>
            <person name="Carter-House D."/>
            <person name="Stajich J."/>
            <person name="Litt A."/>
        </authorList>
    </citation>
    <scope>NUCLEOTIDE SEQUENCE [LARGE SCALE GENOMIC DNA]</scope>
    <source>
        <strain evidence="1">AR-01</strain>
    </source>
</reference>
<evidence type="ECO:0000313" key="2">
    <source>
        <dbReference type="Proteomes" id="UP000823775"/>
    </source>
</evidence>
<dbReference type="PANTHER" id="PTHR36779:SF1">
    <property type="entry name" value="OS04G0600400 PROTEIN"/>
    <property type="match status" value="1"/>
</dbReference>
<dbReference type="EMBL" id="JACEIK010002753">
    <property type="protein sequence ID" value="MCD9638673.1"/>
    <property type="molecule type" value="Genomic_DNA"/>
</dbReference>
<protein>
    <submittedName>
        <fullName evidence="1">Uncharacterized protein</fullName>
    </submittedName>
</protein>
<sequence length="69" mass="7996">MFFTLLKVKSFSCHYDYYWASVFKVEYMDHSGQARLALAEAPNEALPSDCRPNFSVAWLTKDTRGKQDL</sequence>